<dbReference type="ExpressionAtlas" id="A0A3L6E9E2">
    <property type="expression patterns" value="baseline and differential"/>
</dbReference>
<keyword evidence="1" id="KW-0216">Detoxification</keyword>
<comment type="similarity">
    <text evidence="4">Belongs to the GST superfamily. DHAR family.</text>
</comment>
<dbReference type="SUPFAM" id="SSF47616">
    <property type="entry name" value="GST C-terminal domain-like"/>
    <property type="match status" value="1"/>
</dbReference>
<dbReference type="InterPro" id="IPR036249">
    <property type="entry name" value="Thioredoxin-like_sf"/>
</dbReference>
<protein>
    <submittedName>
        <fullName evidence="9">Glutathione S-transferase DHAR2</fullName>
    </submittedName>
</protein>
<proteinExistence type="inferred from homology"/>
<comment type="catalytic activity">
    <reaction evidence="6">
        <text>L-dehydroascorbate + 2 glutathione = glutathione disulfide + L-ascorbate</text>
        <dbReference type="Rhea" id="RHEA:24424"/>
        <dbReference type="ChEBI" id="CHEBI:38290"/>
        <dbReference type="ChEBI" id="CHEBI:57925"/>
        <dbReference type="ChEBI" id="CHEBI:58297"/>
        <dbReference type="ChEBI" id="CHEBI:58539"/>
        <dbReference type="EC" id="1.8.5.1"/>
    </reaction>
</comment>
<comment type="caution">
    <text evidence="9">The sequence shown here is derived from an EMBL/GenBank/DDBJ whole genome shotgun (WGS) entry which is preliminary data.</text>
</comment>
<dbReference type="Pfam" id="PF13410">
    <property type="entry name" value="GST_C_2"/>
    <property type="match status" value="1"/>
</dbReference>
<dbReference type="EMBL" id="NCVQ01000007">
    <property type="protein sequence ID" value="PWZ16521.1"/>
    <property type="molecule type" value="Genomic_DNA"/>
</dbReference>
<keyword evidence="7" id="KW-1133">Transmembrane helix</keyword>
<dbReference type="CDD" id="cd03201">
    <property type="entry name" value="GST_C_DHAR"/>
    <property type="match status" value="1"/>
</dbReference>
<dbReference type="InterPro" id="IPR004045">
    <property type="entry name" value="Glutathione_S-Trfase_N"/>
</dbReference>
<evidence type="ECO:0000256" key="4">
    <source>
        <dbReference type="ARBA" id="ARBA00024194"/>
    </source>
</evidence>
<dbReference type="PANTHER" id="PTHR44420:SF2">
    <property type="entry name" value="GLUTATHIONE S-TRANSFERASE DHAR2-RELATED"/>
    <property type="match status" value="1"/>
</dbReference>
<sequence>MAAVEVCVKAATGKPDTLGDSCKLALGKKNPHNLVMNYVLFSPTAPMCLAELISPVIVFFLLMNELFLKISPEGKVPVFNGGDGKCIADSDVITQTIEEKFPTPSLVTPVEYASVGSKIFPAFITFLKSKDASDGSEKALLDELQALDEHLKAHGPYINGENVSAADLSLGPKLFHLQVALEHFKGWKIPENLTNVHAYTKALFSRESFVKTKPSEEHVIAGWAPKVNT</sequence>
<evidence type="ECO:0000256" key="7">
    <source>
        <dbReference type="SAM" id="Phobius"/>
    </source>
</evidence>
<dbReference type="PROSITE" id="PS50405">
    <property type="entry name" value="GST_CTER"/>
    <property type="match status" value="1"/>
</dbReference>
<evidence type="ECO:0000313" key="9">
    <source>
        <dbReference type="EMBL" id="PWZ16521.1"/>
    </source>
</evidence>
<evidence type="ECO:0000259" key="8">
    <source>
        <dbReference type="PROSITE" id="PS50405"/>
    </source>
</evidence>
<keyword evidence="7" id="KW-0472">Membrane</keyword>
<keyword evidence="2 9" id="KW-0808">Transferase</keyword>
<feature type="domain" description="GST C-terminal" evidence="8">
    <location>
        <begin position="83"/>
        <end position="229"/>
    </location>
</feature>
<dbReference type="Gene3D" id="1.20.1050.10">
    <property type="match status" value="1"/>
</dbReference>
<evidence type="ECO:0000256" key="3">
    <source>
        <dbReference type="ARBA" id="ARBA00023002"/>
    </source>
</evidence>
<keyword evidence="3" id="KW-0560">Oxidoreductase</keyword>
<evidence type="ECO:0000256" key="1">
    <source>
        <dbReference type="ARBA" id="ARBA00022575"/>
    </source>
</evidence>
<dbReference type="Gene3D" id="3.40.30.10">
    <property type="entry name" value="Glutaredoxin"/>
    <property type="match status" value="1"/>
</dbReference>
<feature type="transmembrane region" description="Helical" evidence="7">
    <location>
        <begin position="38"/>
        <end position="62"/>
    </location>
</feature>
<dbReference type="InterPro" id="IPR010987">
    <property type="entry name" value="Glutathione-S-Trfase_C-like"/>
</dbReference>
<name>A0A3L6E9E2_MAIZE</name>
<evidence type="ECO:0000256" key="5">
    <source>
        <dbReference type="ARBA" id="ARBA00047960"/>
    </source>
</evidence>
<dbReference type="FunFam" id="1.20.1050.10:FF:000029">
    <property type="entry name" value="Glutathione S-transferase DHAR3, chloroplastic"/>
    <property type="match status" value="1"/>
</dbReference>
<gene>
    <name evidence="9" type="primary">DHAR2_4</name>
    <name evidence="9" type="ORF">Zm00014a_030924</name>
</gene>
<accession>A0A3L6E9E2</accession>
<evidence type="ECO:0000256" key="6">
    <source>
        <dbReference type="ARBA" id="ARBA00049544"/>
    </source>
</evidence>
<dbReference type="InterPro" id="IPR044627">
    <property type="entry name" value="DHAR1/2/3/4"/>
</dbReference>
<reference evidence="9" key="1">
    <citation type="journal article" date="2018" name="Nat. Genet.">
        <title>Extensive intraspecific gene order and gene structural variations between Mo17 and other maize genomes.</title>
        <authorList>
            <person name="Sun S."/>
            <person name="Zhou Y."/>
            <person name="Chen J."/>
            <person name="Shi J."/>
            <person name="Zhao H."/>
            <person name="Zhao H."/>
            <person name="Song W."/>
            <person name="Zhang M."/>
            <person name="Cui Y."/>
            <person name="Dong X."/>
            <person name="Liu H."/>
            <person name="Ma X."/>
            <person name="Jiao Y."/>
            <person name="Wang B."/>
            <person name="Wei X."/>
            <person name="Stein J.C."/>
            <person name="Glaubitz J.C."/>
            <person name="Lu F."/>
            <person name="Yu G."/>
            <person name="Liang C."/>
            <person name="Fengler K."/>
            <person name="Li B."/>
            <person name="Rafalski A."/>
            <person name="Schnable P.S."/>
            <person name="Ware D.H."/>
            <person name="Buckler E.S."/>
            <person name="Lai J."/>
        </authorList>
    </citation>
    <scope>NUCLEOTIDE SEQUENCE [LARGE SCALE GENOMIC DNA]</scope>
    <source>
        <tissue evidence="9">Seedling</tissue>
    </source>
</reference>
<dbReference type="Pfam" id="PF13417">
    <property type="entry name" value="GST_N_3"/>
    <property type="match status" value="1"/>
</dbReference>
<dbReference type="InterPro" id="IPR036282">
    <property type="entry name" value="Glutathione-S-Trfase_C_sf"/>
</dbReference>
<dbReference type="GO" id="GO:0033355">
    <property type="term" value="P:ascorbate glutathione cycle"/>
    <property type="evidence" value="ECO:0007669"/>
    <property type="project" value="InterPro"/>
</dbReference>
<dbReference type="Proteomes" id="UP000251960">
    <property type="component" value="Chromosome 6"/>
</dbReference>
<dbReference type="SUPFAM" id="SSF52833">
    <property type="entry name" value="Thioredoxin-like"/>
    <property type="match status" value="1"/>
</dbReference>
<dbReference type="GO" id="GO:0045174">
    <property type="term" value="F:glutathione dehydrogenase (ascorbate) activity"/>
    <property type="evidence" value="ECO:0007669"/>
    <property type="project" value="UniProtKB-EC"/>
</dbReference>
<dbReference type="PANTHER" id="PTHR44420">
    <property type="entry name" value="GLUTATHIONE S-TRANSFERASE DHAR2-RELATED"/>
    <property type="match status" value="1"/>
</dbReference>
<keyword evidence="7" id="KW-0812">Transmembrane</keyword>
<dbReference type="AlphaFoldDB" id="A0A3L6E9E2"/>
<evidence type="ECO:0000256" key="2">
    <source>
        <dbReference type="ARBA" id="ARBA00022679"/>
    </source>
</evidence>
<organism evidence="9">
    <name type="scientific">Zea mays</name>
    <name type="common">Maize</name>
    <dbReference type="NCBI Taxonomy" id="4577"/>
    <lineage>
        <taxon>Eukaryota</taxon>
        <taxon>Viridiplantae</taxon>
        <taxon>Streptophyta</taxon>
        <taxon>Embryophyta</taxon>
        <taxon>Tracheophyta</taxon>
        <taxon>Spermatophyta</taxon>
        <taxon>Magnoliopsida</taxon>
        <taxon>Liliopsida</taxon>
        <taxon>Poales</taxon>
        <taxon>Poaceae</taxon>
        <taxon>PACMAD clade</taxon>
        <taxon>Panicoideae</taxon>
        <taxon>Andropogonodae</taxon>
        <taxon>Andropogoneae</taxon>
        <taxon>Tripsacinae</taxon>
        <taxon>Zea</taxon>
    </lineage>
</organism>
<comment type="catalytic activity">
    <reaction evidence="5">
        <text>RX + glutathione = an S-substituted glutathione + a halide anion + H(+)</text>
        <dbReference type="Rhea" id="RHEA:16437"/>
        <dbReference type="ChEBI" id="CHEBI:15378"/>
        <dbReference type="ChEBI" id="CHEBI:16042"/>
        <dbReference type="ChEBI" id="CHEBI:17792"/>
        <dbReference type="ChEBI" id="CHEBI:57925"/>
        <dbReference type="ChEBI" id="CHEBI:90779"/>
        <dbReference type="EC" id="2.5.1.18"/>
    </reaction>
</comment>
<dbReference type="GO" id="GO:0004364">
    <property type="term" value="F:glutathione transferase activity"/>
    <property type="evidence" value="ECO:0007669"/>
    <property type="project" value="UniProtKB-EC"/>
</dbReference>